<dbReference type="AlphaFoldDB" id="A0A2N9JL49"/>
<dbReference type="OrthoDB" id="144293at2"/>
<dbReference type="InterPro" id="IPR001789">
    <property type="entry name" value="Sig_transdc_resp-reg_receiver"/>
</dbReference>
<evidence type="ECO:0000313" key="8">
    <source>
        <dbReference type="Proteomes" id="UP000238164"/>
    </source>
</evidence>
<dbReference type="InterPro" id="IPR029016">
    <property type="entry name" value="GAF-like_dom_sf"/>
</dbReference>
<dbReference type="RefSeq" id="WP_105186702.1">
    <property type="nucleotide sequence ID" value="NZ_BAAAGO010000006.1"/>
</dbReference>
<dbReference type="PROSITE" id="PS50110">
    <property type="entry name" value="RESPONSE_REGULATORY"/>
    <property type="match status" value="1"/>
</dbReference>
<sequence length="511" mass="53650">MAEPGRRERSPDTLTALAQALAGEFRLQPLLERILRSAVELLRSASGSLCLVDEQSHTYHKEIDLDAGCETGRPLSLDEGMTGLVVRTGGPVILEQYAQVPRGHLDPSEPRYRRGVIGVPITLGEQVIGALIVFAGEGQRYGADDARLLDEFAGHAAIAIANSRMHAVAQERTRQAAVAAERERSMQAAHDTFGRGLATAMLRLRAAQRSAPAGSPVAADIAAAQTAVEDSLREGRRAVWGAGGDGMATVRTLDEAIRVELDWVAATANLSTALRVFGDRGELAPEVSVQLIRIVQEALTNVAQHARASSVRVGLVFGTEGVAVIVEDDGVGFDLDAVHDRRQGMGLSGLVARATQVGGRVQLEATPGWGTRIRADLPYRPNTGDQAGITRWRVLILHGQPAMRAGLVHLLDASEPGVQVVAEVDELVSAVEAVQLLQPDVVLASTAVSCPSGNPVVTSLRTVLPDVAVIGILDGATPEADLLAWAAAGALGFVPADVDATALGRAVAAAL</sequence>
<dbReference type="Pfam" id="PF13185">
    <property type="entry name" value="GAF_2"/>
    <property type="match status" value="1"/>
</dbReference>
<dbReference type="EMBL" id="LT985188">
    <property type="protein sequence ID" value="SPD88129.1"/>
    <property type="molecule type" value="Genomic_DNA"/>
</dbReference>
<evidence type="ECO:0000313" key="7">
    <source>
        <dbReference type="EMBL" id="SPD88129.1"/>
    </source>
</evidence>
<dbReference type="SMART" id="SM00387">
    <property type="entry name" value="HATPase_c"/>
    <property type="match status" value="1"/>
</dbReference>
<dbReference type="GO" id="GO:0000160">
    <property type="term" value="P:phosphorelay signal transduction system"/>
    <property type="evidence" value="ECO:0007669"/>
    <property type="project" value="UniProtKB-KW"/>
</dbReference>
<feature type="domain" description="Histidine kinase" evidence="5">
    <location>
        <begin position="290"/>
        <end position="381"/>
    </location>
</feature>
<feature type="domain" description="Response regulatory" evidence="6">
    <location>
        <begin position="393"/>
        <end position="511"/>
    </location>
</feature>
<gene>
    <name evidence="7" type="ORF">MPLG2_3099</name>
</gene>
<dbReference type="InterPro" id="IPR050482">
    <property type="entry name" value="Sensor_HK_TwoCompSys"/>
</dbReference>
<dbReference type="CDD" id="cd16917">
    <property type="entry name" value="HATPase_UhpB-NarQ-NarX-like"/>
    <property type="match status" value="1"/>
</dbReference>
<dbReference type="PROSITE" id="PS50109">
    <property type="entry name" value="HIS_KIN"/>
    <property type="match status" value="1"/>
</dbReference>
<comment type="caution">
    <text evidence="4">Lacks conserved residue(s) required for the propagation of feature annotation.</text>
</comment>
<dbReference type="InterPro" id="IPR003018">
    <property type="entry name" value="GAF"/>
</dbReference>
<dbReference type="PANTHER" id="PTHR24421:SF62">
    <property type="entry name" value="SENSORY TRANSDUCTION HISTIDINE KINASE"/>
    <property type="match status" value="1"/>
</dbReference>
<dbReference type="Pfam" id="PF02518">
    <property type="entry name" value="HATPase_c"/>
    <property type="match status" value="1"/>
</dbReference>
<dbReference type="KEGG" id="mgg:MPLG2_3099"/>
<dbReference type="InterPro" id="IPR011006">
    <property type="entry name" value="CheY-like_superfamily"/>
</dbReference>
<dbReference type="PANTHER" id="PTHR24421">
    <property type="entry name" value="NITRATE/NITRITE SENSOR PROTEIN NARX-RELATED"/>
    <property type="match status" value="1"/>
</dbReference>
<dbReference type="GO" id="GO:0016301">
    <property type="term" value="F:kinase activity"/>
    <property type="evidence" value="ECO:0007669"/>
    <property type="project" value="UniProtKB-KW"/>
</dbReference>
<keyword evidence="3" id="KW-0902">Two-component regulatory system</keyword>
<dbReference type="Proteomes" id="UP000238164">
    <property type="component" value="Chromosome 1"/>
</dbReference>
<keyword evidence="8" id="KW-1185">Reference proteome</keyword>
<evidence type="ECO:0000256" key="1">
    <source>
        <dbReference type="ARBA" id="ARBA00022679"/>
    </source>
</evidence>
<keyword evidence="1" id="KW-0808">Transferase</keyword>
<dbReference type="Gene3D" id="3.30.450.40">
    <property type="match status" value="1"/>
</dbReference>
<name>A0A2N9JL49_9ACTN</name>
<dbReference type="InterPro" id="IPR005467">
    <property type="entry name" value="His_kinase_dom"/>
</dbReference>
<dbReference type="SUPFAM" id="SSF55874">
    <property type="entry name" value="ATPase domain of HSP90 chaperone/DNA topoisomerase II/histidine kinase"/>
    <property type="match status" value="1"/>
</dbReference>
<organism evidence="7 8">
    <name type="scientific">Micropruina glycogenica</name>
    <dbReference type="NCBI Taxonomy" id="75385"/>
    <lineage>
        <taxon>Bacteria</taxon>
        <taxon>Bacillati</taxon>
        <taxon>Actinomycetota</taxon>
        <taxon>Actinomycetes</taxon>
        <taxon>Propionibacteriales</taxon>
        <taxon>Nocardioidaceae</taxon>
        <taxon>Micropruina</taxon>
    </lineage>
</organism>
<dbReference type="SMART" id="SM00065">
    <property type="entry name" value="GAF"/>
    <property type="match status" value="1"/>
</dbReference>
<evidence type="ECO:0000259" key="6">
    <source>
        <dbReference type="PROSITE" id="PS50110"/>
    </source>
</evidence>
<evidence type="ECO:0000256" key="4">
    <source>
        <dbReference type="PROSITE-ProRule" id="PRU00169"/>
    </source>
</evidence>
<proteinExistence type="predicted"/>
<keyword evidence="2" id="KW-0418">Kinase</keyword>
<evidence type="ECO:0000256" key="2">
    <source>
        <dbReference type="ARBA" id="ARBA00022777"/>
    </source>
</evidence>
<evidence type="ECO:0000256" key="3">
    <source>
        <dbReference type="ARBA" id="ARBA00023012"/>
    </source>
</evidence>
<dbReference type="Gene3D" id="3.40.50.2300">
    <property type="match status" value="1"/>
</dbReference>
<dbReference type="SUPFAM" id="SSF55781">
    <property type="entry name" value="GAF domain-like"/>
    <property type="match status" value="1"/>
</dbReference>
<evidence type="ECO:0000259" key="5">
    <source>
        <dbReference type="PROSITE" id="PS50109"/>
    </source>
</evidence>
<dbReference type="InterPro" id="IPR036890">
    <property type="entry name" value="HATPase_C_sf"/>
</dbReference>
<reference evidence="7 8" key="1">
    <citation type="submission" date="2018-02" db="EMBL/GenBank/DDBJ databases">
        <authorList>
            <person name="Cohen D.B."/>
            <person name="Kent A.D."/>
        </authorList>
    </citation>
    <scope>NUCLEOTIDE SEQUENCE [LARGE SCALE GENOMIC DNA]</scope>
    <source>
        <strain evidence="7">1</strain>
    </source>
</reference>
<dbReference type="SUPFAM" id="SSF52172">
    <property type="entry name" value="CheY-like"/>
    <property type="match status" value="1"/>
</dbReference>
<dbReference type="Gene3D" id="3.30.565.10">
    <property type="entry name" value="Histidine kinase-like ATPase, C-terminal domain"/>
    <property type="match status" value="1"/>
</dbReference>
<dbReference type="InterPro" id="IPR003594">
    <property type="entry name" value="HATPase_dom"/>
</dbReference>
<protein>
    <submittedName>
        <fullName evidence="7">Uncharacterized protein</fullName>
    </submittedName>
</protein>
<accession>A0A2N9JL49</accession>